<comment type="caution">
    <text evidence="3">The sequence shown here is derived from an EMBL/GenBank/DDBJ whole genome shotgun (WGS) entry which is preliminary data.</text>
</comment>
<name>A0ABW3UIV7_9BACL</name>
<evidence type="ECO:0000313" key="3">
    <source>
        <dbReference type="EMBL" id="MFD1220917.1"/>
    </source>
</evidence>
<feature type="transmembrane region" description="Helical" evidence="2">
    <location>
        <begin position="297"/>
        <end position="317"/>
    </location>
</feature>
<keyword evidence="2" id="KW-0812">Transmembrane</keyword>
<keyword evidence="4" id="KW-1185">Reference proteome</keyword>
<organism evidence="3 4">
    <name type="scientific">Paenibacillus vulneris</name>
    <dbReference type="NCBI Taxonomy" id="1133364"/>
    <lineage>
        <taxon>Bacteria</taxon>
        <taxon>Bacillati</taxon>
        <taxon>Bacillota</taxon>
        <taxon>Bacilli</taxon>
        <taxon>Bacillales</taxon>
        <taxon>Paenibacillaceae</taxon>
        <taxon>Paenibacillus</taxon>
    </lineage>
</organism>
<feature type="transmembrane region" description="Helical" evidence="2">
    <location>
        <begin position="323"/>
        <end position="345"/>
    </location>
</feature>
<evidence type="ECO:0000313" key="4">
    <source>
        <dbReference type="Proteomes" id="UP001597180"/>
    </source>
</evidence>
<keyword evidence="2" id="KW-0472">Membrane</keyword>
<accession>A0ABW3UIV7</accession>
<dbReference type="RefSeq" id="WP_345591902.1">
    <property type="nucleotide sequence ID" value="NZ_BAABJG010000029.1"/>
</dbReference>
<keyword evidence="1" id="KW-0175">Coiled coil</keyword>
<feature type="coiled-coil region" evidence="1">
    <location>
        <begin position="1"/>
        <end position="28"/>
    </location>
</feature>
<dbReference type="EMBL" id="JBHTLU010000014">
    <property type="protein sequence ID" value="MFD1220917.1"/>
    <property type="molecule type" value="Genomic_DNA"/>
</dbReference>
<evidence type="ECO:0000256" key="1">
    <source>
        <dbReference type="SAM" id="Coils"/>
    </source>
</evidence>
<protein>
    <recommendedName>
        <fullName evidence="5">Phage tail tape measure protein</fullName>
    </recommendedName>
</protein>
<reference evidence="4" key="1">
    <citation type="journal article" date="2019" name="Int. J. Syst. Evol. Microbiol.">
        <title>The Global Catalogue of Microorganisms (GCM) 10K type strain sequencing project: providing services to taxonomists for standard genome sequencing and annotation.</title>
        <authorList>
            <consortium name="The Broad Institute Genomics Platform"/>
            <consortium name="The Broad Institute Genome Sequencing Center for Infectious Disease"/>
            <person name="Wu L."/>
            <person name="Ma J."/>
        </authorList>
    </citation>
    <scope>NUCLEOTIDE SEQUENCE [LARGE SCALE GENOMIC DNA]</scope>
    <source>
        <strain evidence="4">CCUG 53270</strain>
    </source>
</reference>
<sequence length="625" mass="67641">MQEDLKKIAELEEKVNQLQDKLNGKGKQGGGAGGGLLDKIKGLAGQYLNFDTFKELGGKALSGGMELQKLQDTFKARTGDDQVGTAMFQKFKADAVKSGVDVNEFLKGTLSFFPQTKNTNQLEKINNLALRLNAFDNEGKGLGDNISVLKEAMSGNTASLAGRYNMSEASIKASKIEDLGKAGDLNGFINAFDKLLEKENMGKKALETMLATPAKQVEALGNHFQTSLATAGQGALQALQPLLATLNTAFQEGKFDPFFNALQAGLNVVAWLVTSLVDRFLQVSDAIQSNWSTASNIILAVAAAIATMLIPVLWAALVPILELALASWPILLVAAAVGILVYYLLNCGITAEQIVGVIVGSFMVLYGVVWNIVAMLWNVFASFGEGLINIFIDSTYSVKKLFYDLAVTFGGFLISMAQGVEDFAGGFMTTILKGINGILKGFNWLADGVNSMFGLNIGQAKLFDENNIHAISDSMRDMMDQLEKPVSDKDVAVIGRMDYKDLKNEFDFGYSSGATLVNKLSSLQGSLDPNKQTSILDGWNQKNNNIDRVGVLGQIDDTVDVTSEDIKVMRDLAEMQNIQNFVTLTPTVQVTTGDINNPTDVNEMIRRIEDVMVREISNSAQGVYG</sequence>
<keyword evidence="2" id="KW-1133">Transmembrane helix</keyword>
<feature type="transmembrane region" description="Helical" evidence="2">
    <location>
        <begin position="357"/>
        <end position="381"/>
    </location>
</feature>
<dbReference type="Proteomes" id="UP001597180">
    <property type="component" value="Unassembled WGS sequence"/>
</dbReference>
<evidence type="ECO:0008006" key="5">
    <source>
        <dbReference type="Google" id="ProtNLM"/>
    </source>
</evidence>
<proteinExistence type="predicted"/>
<gene>
    <name evidence="3" type="ORF">ACFQ4B_12400</name>
</gene>
<evidence type="ECO:0000256" key="2">
    <source>
        <dbReference type="SAM" id="Phobius"/>
    </source>
</evidence>